<accession>A0A917KI06</accession>
<evidence type="ECO:0000259" key="2">
    <source>
        <dbReference type="Pfam" id="PF05532"/>
    </source>
</evidence>
<organism evidence="3 4">
    <name type="scientific">Neoroseomonas lacus</name>
    <dbReference type="NCBI Taxonomy" id="287609"/>
    <lineage>
        <taxon>Bacteria</taxon>
        <taxon>Pseudomonadati</taxon>
        <taxon>Pseudomonadota</taxon>
        <taxon>Alphaproteobacteria</taxon>
        <taxon>Acetobacterales</taxon>
        <taxon>Acetobacteraceae</taxon>
        <taxon>Neoroseomonas</taxon>
    </lineage>
</organism>
<comment type="caution">
    <text evidence="3">The sequence shown here is derived from an EMBL/GenBank/DDBJ whole genome shotgun (WGS) entry which is preliminary data.</text>
</comment>
<dbReference type="InterPro" id="IPR050423">
    <property type="entry name" value="UPF0337_stress_rsp"/>
</dbReference>
<dbReference type="EMBL" id="BMKW01000005">
    <property type="protein sequence ID" value="GGJ14565.1"/>
    <property type="molecule type" value="Genomic_DNA"/>
</dbReference>
<proteinExistence type="inferred from homology"/>
<dbReference type="NCBIfam" id="NF007748">
    <property type="entry name" value="PRK10428.1"/>
    <property type="match status" value="1"/>
</dbReference>
<evidence type="ECO:0000313" key="4">
    <source>
        <dbReference type="Proteomes" id="UP000661507"/>
    </source>
</evidence>
<reference evidence="3" key="1">
    <citation type="journal article" date="2014" name="Int. J. Syst. Evol. Microbiol.">
        <title>Complete genome sequence of Corynebacterium casei LMG S-19264T (=DSM 44701T), isolated from a smear-ripened cheese.</title>
        <authorList>
            <consortium name="US DOE Joint Genome Institute (JGI-PGF)"/>
            <person name="Walter F."/>
            <person name="Albersmeier A."/>
            <person name="Kalinowski J."/>
            <person name="Ruckert C."/>
        </authorList>
    </citation>
    <scope>NUCLEOTIDE SEQUENCE</scope>
    <source>
        <strain evidence="3">CGMCC 1.3617</strain>
    </source>
</reference>
<evidence type="ECO:0000313" key="3">
    <source>
        <dbReference type="EMBL" id="GGJ14565.1"/>
    </source>
</evidence>
<reference evidence="3" key="2">
    <citation type="submission" date="2020-09" db="EMBL/GenBank/DDBJ databases">
        <authorList>
            <person name="Sun Q."/>
            <person name="Zhou Y."/>
        </authorList>
    </citation>
    <scope>NUCLEOTIDE SEQUENCE</scope>
    <source>
        <strain evidence="3">CGMCC 1.3617</strain>
    </source>
</reference>
<protein>
    <recommendedName>
        <fullName evidence="2">CsbD-like domain-containing protein</fullName>
    </recommendedName>
</protein>
<comment type="similarity">
    <text evidence="1">Belongs to the UPF0337 (CsbD) family.</text>
</comment>
<gene>
    <name evidence="3" type="ORF">GCM10011320_22280</name>
</gene>
<feature type="domain" description="CsbD-like" evidence="2">
    <location>
        <begin position="32"/>
        <end position="83"/>
    </location>
</feature>
<evidence type="ECO:0000256" key="1">
    <source>
        <dbReference type="ARBA" id="ARBA00009129"/>
    </source>
</evidence>
<dbReference type="InterPro" id="IPR036629">
    <property type="entry name" value="YjbJ_sf"/>
</dbReference>
<keyword evidence="4" id="KW-1185">Reference proteome</keyword>
<sequence>MSSGATLPGHGRSCIEATTSVAETQENAMNSDMIAGNWKQLTGKVKEQWGKLTDDDLTVIEGKRDQLVGRVQERYGIAKDKAEEQVSSWEKQL</sequence>
<name>A0A917KI06_9PROT</name>
<dbReference type="SUPFAM" id="SSF69047">
    <property type="entry name" value="Hypothetical protein YjbJ"/>
    <property type="match status" value="1"/>
</dbReference>
<dbReference type="AlphaFoldDB" id="A0A917KI06"/>
<dbReference type="Gene3D" id="1.10.1470.10">
    <property type="entry name" value="YjbJ"/>
    <property type="match status" value="1"/>
</dbReference>
<dbReference type="PANTHER" id="PTHR34977">
    <property type="entry name" value="UPF0337 PROTEIN YJBJ"/>
    <property type="match status" value="1"/>
</dbReference>
<dbReference type="Proteomes" id="UP000661507">
    <property type="component" value="Unassembled WGS sequence"/>
</dbReference>
<dbReference type="Pfam" id="PF05532">
    <property type="entry name" value="CsbD"/>
    <property type="match status" value="1"/>
</dbReference>
<dbReference type="InterPro" id="IPR008462">
    <property type="entry name" value="CsbD"/>
</dbReference>
<dbReference type="PANTHER" id="PTHR34977:SF1">
    <property type="entry name" value="UPF0337 PROTEIN YJBJ"/>
    <property type="match status" value="1"/>
</dbReference>